<dbReference type="PANTHER" id="PTHR35072:SF1">
    <property type="entry name" value="COILED-COIL DOMAIN-CONTAINING PROTEIN 91"/>
    <property type="match status" value="1"/>
</dbReference>
<organism evidence="3 4">
    <name type="scientific">Chelonia mydas</name>
    <name type="common">Green sea-turtle</name>
    <name type="synonym">Chelonia agassizi</name>
    <dbReference type="NCBI Taxonomy" id="8469"/>
    <lineage>
        <taxon>Eukaryota</taxon>
        <taxon>Metazoa</taxon>
        <taxon>Chordata</taxon>
        <taxon>Craniata</taxon>
        <taxon>Vertebrata</taxon>
        <taxon>Euteleostomi</taxon>
        <taxon>Archelosauria</taxon>
        <taxon>Testudinata</taxon>
        <taxon>Testudines</taxon>
        <taxon>Cryptodira</taxon>
        <taxon>Durocryptodira</taxon>
        <taxon>Americhelydia</taxon>
        <taxon>Chelonioidea</taxon>
        <taxon>Cheloniidae</taxon>
        <taxon>Chelonia</taxon>
    </lineage>
</organism>
<evidence type="ECO:0000256" key="1">
    <source>
        <dbReference type="SAM" id="Coils"/>
    </source>
</evidence>
<dbReference type="AlphaFoldDB" id="M7BKP9"/>
<evidence type="ECO:0000313" key="4">
    <source>
        <dbReference type="Proteomes" id="UP000031443"/>
    </source>
</evidence>
<evidence type="ECO:0000256" key="2">
    <source>
        <dbReference type="SAM" id="MobiDB-lite"/>
    </source>
</evidence>
<dbReference type="eggNOG" id="ENOG502QW5U">
    <property type="taxonomic scope" value="Eukaryota"/>
</dbReference>
<dbReference type="PANTHER" id="PTHR35072">
    <property type="entry name" value="COILED-COIL DOMAIN-CONTAINING PROTEIN 91"/>
    <property type="match status" value="1"/>
</dbReference>
<proteinExistence type="predicted"/>
<dbReference type="Proteomes" id="UP000031443">
    <property type="component" value="Unassembled WGS sequence"/>
</dbReference>
<accession>M7BKP9</accession>
<reference evidence="4" key="1">
    <citation type="journal article" date="2013" name="Nat. Genet.">
        <title>The draft genomes of soft-shell turtle and green sea turtle yield insights into the development and evolution of the turtle-specific body plan.</title>
        <authorList>
            <person name="Wang Z."/>
            <person name="Pascual-Anaya J."/>
            <person name="Zadissa A."/>
            <person name="Li W."/>
            <person name="Niimura Y."/>
            <person name="Huang Z."/>
            <person name="Li C."/>
            <person name="White S."/>
            <person name="Xiong Z."/>
            <person name="Fang D."/>
            <person name="Wang B."/>
            <person name="Ming Y."/>
            <person name="Chen Y."/>
            <person name="Zheng Y."/>
            <person name="Kuraku S."/>
            <person name="Pignatelli M."/>
            <person name="Herrero J."/>
            <person name="Beal K."/>
            <person name="Nozawa M."/>
            <person name="Li Q."/>
            <person name="Wang J."/>
            <person name="Zhang H."/>
            <person name="Yu L."/>
            <person name="Shigenobu S."/>
            <person name="Wang J."/>
            <person name="Liu J."/>
            <person name="Flicek P."/>
            <person name="Searle S."/>
            <person name="Wang J."/>
            <person name="Kuratani S."/>
            <person name="Yin Y."/>
            <person name="Aken B."/>
            <person name="Zhang G."/>
            <person name="Irie N."/>
        </authorList>
    </citation>
    <scope>NUCLEOTIDE SEQUENCE [LARGE SCALE GENOMIC DNA]</scope>
</reference>
<protein>
    <submittedName>
        <fullName evidence="3">Coiled-coil domain-containing protein 91</fullName>
    </submittedName>
</protein>
<keyword evidence="1" id="KW-0175">Coiled coil</keyword>
<evidence type="ECO:0000313" key="3">
    <source>
        <dbReference type="EMBL" id="EMP38461.1"/>
    </source>
</evidence>
<name>M7BKP9_CHEMY</name>
<keyword evidence="4" id="KW-1185">Reference proteome</keyword>
<dbReference type="EMBL" id="KB519693">
    <property type="protein sequence ID" value="EMP38461.1"/>
    <property type="molecule type" value="Genomic_DNA"/>
</dbReference>
<feature type="coiled-coil region" evidence="1">
    <location>
        <begin position="81"/>
        <end position="137"/>
    </location>
</feature>
<dbReference type="InterPro" id="IPR034592">
    <property type="entry name" value="CCDC91"/>
</dbReference>
<dbReference type="GO" id="GO:0005829">
    <property type="term" value="C:cytosol"/>
    <property type="evidence" value="ECO:0007669"/>
    <property type="project" value="GOC"/>
</dbReference>
<gene>
    <name evidence="3" type="ORF">UY3_04333</name>
</gene>
<dbReference type="GO" id="GO:0090160">
    <property type="term" value="P:Golgi to lysosome transport"/>
    <property type="evidence" value="ECO:0007669"/>
    <property type="project" value="TreeGrafter"/>
</dbReference>
<dbReference type="STRING" id="8469.M7BKP9"/>
<dbReference type="GO" id="GO:0005802">
    <property type="term" value="C:trans-Golgi network"/>
    <property type="evidence" value="ECO:0007669"/>
    <property type="project" value="TreeGrafter"/>
</dbReference>
<feature type="region of interest" description="Disordered" evidence="2">
    <location>
        <begin position="166"/>
        <end position="194"/>
    </location>
</feature>
<sequence length="194" mass="21746">MAFAACPKGPQVQAISEEGAYNYLVISLRAKVQLSASSSLDISIPSLSLTEGKLSEKLTISVGDSEKQGINGSKKYLQPTVASLEIKLKDAEEERYRIKKELEDLMEKHSILQTDFLKEKEGEFISHQDRYKKLQKLESYSSGEEKPERLEEVVVEEERGITVEEVVEEDHHLGKEIQTQGGSFPVEDPPLLPV</sequence>